<dbReference type="RefSeq" id="WP_171642364.1">
    <property type="nucleotide sequence ID" value="NZ_WHOA01000041.1"/>
</dbReference>
<feature type="transmembrane region" description="Helical" evidence="3">
    <location>
        <begin position="276"/>
        <end position="295"/>
    </location>
</feature>
<dbReference type="PANTHER" id="PTHR22550:SF5">
    <property type="entry name" value="LEUCINE ZIPPER PROTEIN 4"/>
    <property type="match status" value="1"/>
</dbReference>
<evidence type="ECO:0000256" key="1">
    <source>
        <dbReference type="ARBA" id="ARBA00005278"/>
    </source>
</evidence>
<dbReference type="Proteomes" id="UP000616779">
    <property type="component" value="Unassembled WGS sequence"/>
</dbReference>
<keyword evidence="5" id="KW-1185">Reference proteome</keyword>
<organism evidence="4 5">
    <name type="scientific">Paenibacillus phytorum</name>
    <dbReference type="NCBI Taxonomy" id="2654977"/>
    <lineage>
        <taxon>Bacteria</taxon>
        <taxon>Bacillati</taxon>
        <taxon>Bacillota</taxon>
        <taxon>Bacilli</taxon>
        <taxon>Bacillales</taxon>
        <taxon>Paenibacillaceae</taxon>
        <taxon>Paenibacillus</taxon>
    </lineage>
</organism>
<dbReference type="PIRSF" id="PIRSF005690">
    <property type="entry name" value="GerBA"/>
    <property type="match status" value="1"/>
</dbReference>
<reference evidence="4 5" key="1">
    <citation type="submission" date="2019-10" db="EMBL/GenBank/DDBJ databases">
        <title>Description of Paenibacillus terrestris sp. nov.</title>
        <authorList>
            <person name="Carlier A."/>
            <person name="Qi S."/>
        </authorList>
    </citation>
    <scope>NUCLEOTIDE SEQUENCE [LARGE SCALE GENOMIC DNA]</scope>
    <source>
        <strain evidence="4 5">LMG 31458</strain>
    </source>
</reference>
<gene>
    <name evidence="4" type="ORF">GC098_07070</name>
</gene>
<dbReference type="InterPro" id="IPR050768">
    <property type="entry name" value="UPF0353/GerABKA_families"/>
</dbReference>
<evidence type="ECO:0000256" key="3">
    <source>
        <dbReference type="SAM" id="Phobius"/>
    </source>
</evidence>
<comment type="similarity">
    <text evidence="1">Belongs to the GerABKA family.</text>
</comment>
<proteinExistence type="inferred from homology"/>
<keyword evidence="3" id="KW-0812">Transmembrane</keyword>
<dbReference type="EMBL" id="WHOA01000041">
    <property type="protein sequence ID" value="NOU71190.1"/>
    <property type="molecule type" value="Genomic_DNA"/>
</dbReference>
<name>A0ABX1XRL9_9BACL</name>
<comment type="caution">
    <text evidence="4">The sequence shown here is derived from an EMBL/GenBank/DDBJ whole genome shotgun (WGS) entry which is preliminary data.</text>
</comment>
<keyword evidence="2 3" id="KW-0472">Membrane</keyword>
<feature type="transmembrane region" description="Helical" evidence="3">
    <location>
        <begin position="315"/>
        <end position="334"/>
    </location>
</feature>
<dbReference type="PANTHER" id="PTHR22550">
    <property type="entry name" value="SPORE GERMINATION PROTEIN"/>
    <property type="match status" value="1"/>
</dbReference>
<keyword evidence="3" id="KW-1133">Transmembrane helix</keyword>
<protein>
    <submittedName>
        <fullName evidence="4">Spore gernimation protein GerA</fullName>
    </submittedName>
</protein>
<feature type="transmembrane region" description="Helical" evidence="3">
    <location>
        <begin position="399"/>
        <end position="421"/>
    </location>
</feature>
<evidence type="ECO:0000256" key="2">
    <source>
        <dbReference type="ARBA" id="ARBA00023136"/>
    </source>
</evidence>
<feature type="transmembrane region" description="Helical" evidence="3">
    <location>
        <begin position="234"/>
        <end position="255"/>
    </location>
</feature>
<sequence length="445" mass="49466">MNLTETTDMARLKLQFESNSDFVMERKQLLGQEVVFCYFRPFVNLAQTNQLLSWMESSPISDWLQQISLLNGKLNATYDLQMSSLMEGYLIIYLLDNPIRNFIIKPVSSTIKRMINVPQNENVIESSFGAFNEDLDTNMALIRDELRSPTLTMNTLIMGTKQPKRTTLAYLSDSVNRKLLSSLMKKLEANKAKEFNHLQEIIKVLGEGNFSLISPCLTSERPAEAADHLKNGRVILFIEGLPFAFIMPVIITDLWCINSDRNFPKVTMVTLRMLRIIGMFIALVLPALYVSLVSVNPEVLRIQLALSVAQSREGVPYPAFLEVIFMLIVLEMLIEASVRLPKSIGPSITTVGGIILGQAVVSAKLVSNLFIIVLAASALANFTLNGVQNGLFIRISKYVLIVLSAIFGVLGTIGGLIWLSIYMASISTFGVAYINVNVKEGPQDG</sequence>
<evidence type="ECO:0000313" key="4">
    <source>
        <dbReference type="EMBL" id="NOU71190.1"/>
    </source>
</evidence>
<dbReference type="InterPro" id="IPR004995">
    <property type="entry name" value="Spore_Ger"/>
</dbReference>
<accession>A0ABX1XRL9</accession>
<dbReference type="Pfam" id="PF03323">
    <property type="entry name" value="GerA"/>
    <property type="match status" value="1"/>
</dbReference>
<feature type="transmembrane region" description="Helical" evidence="3">
    <location>
        <begin position="369"/>
        <end position="387"/>
    </location>
</feature>
<evidence type="ECO:0000313" key="5">
    <source>
        <dbReference type="Proteomes" id="UP000616779"/>
    </source>
</evidence>